<reference evidence="1" key="1">
    <citation type="submission" date="2014-11" db="EMBL/GenBank/DDBJ databases">
        <authorList>
            <person name="Amaro Gonzalez C."/>
        </authorList>
    </citation>
    <scope>NUCLEOTIDE SEQUENCE</scope>
</reference>
<protein>
    <submittedName>
        <fullName evidence="1">Uncharacterized protein</fullName>
    </submittedName>
</protein>
<dbReference type="AlphaFoldDB" id="A0A0E9QKE0"/>
<evidence type="ECO:0000313" key="1">
    <source>
        <dbReference type="EMBL" id="JAH16800.1"/>
    </source>
</evidence>
<name>A0A0E9QKE0_ANGAN</name>
<proteinExistence type="predicted"/>
<accession>A0A0E9QKE0</accession>
<reference evidence="1" key="2">
    <citation type="journal article" date="2015" name="Fish Shellfish Immunol.">
        <title>Early steps in the European eel (Anguilla anguilla)-Vibrio vulnificus interaction in the gills: Role of the RtxA13 toxin.</title>
        <authorList>
            <person name="Callol A."/>
            <person name="Pajuelo D."/>
            <person name="Ebbesson L."/>
            <person name="Teles M."/>
            <person name="MacKenzie S."/>
            <person name="Amaro C."/>
        </authorList>
    </citation>
    <scope>NUCLEOTIDE SEQUENCE</scope>
</reference>
<sequence>MRSLALHGQHLAELYIMPDIMRSSDLVFHKRSH</sequence>
<organism evidence="1">
    <name type="scientific">Anguilla anguilla</name>
    <name type="common">European freshwater eel</name>
    <name type="synonym">Muraena anguilla</name>
    <dbReference type="NCBI Taxonomy" id="7936"/>
    <lineage>
        <taxon>Eukaryota</taxon>
        <taxon>Metazoa</taxon>
        <taxon>Chordata</taxon>
        <taxon>Craniata</taxon>
        <taxon>Vertebrata</taxon>
        <taxon>Euteleostomi</taxon>
        <taxon>Actinopterygii</taxon>
        <taxon>Neopterygii</taxon>
        <taxon>Teleostei</taxon>
        <taxon>Anguilliformes</taxon>
        <taxon>Anguillidae</taxon>
        <taxon>Anguilla</taxon>
    </lineage>
</organism>
<dbReference type="EMBL" id="GBXM01091777">
    <property type="protein sequence ID" value="JAH16800.1"/>
    <property type="molecule type" value="Transcribed_RNA"/>
</dbReference>